<dbReference type="GO" id="GO:0003735">
    <property type="term" value="F:structural constituent of ribosome"/>
    <property type="evidence" value="ECO:0007669"/>
    <property type="project" value="TreeGrafter"/>
</dbReference>
<keyword evidence="2 4" id="KW-0689">Ribosomal protein</keyword>
<evidence type="ECO:0000313" key="4">
    <source>
        <dbReference type="EMBL" id="KAG2391214.1"/>
    </source>
</evidence>
<dbReference type="AlphaFoldDB" id="A0A8T0K282"/>
<dbReference type="GO" id="GO:0070180">
    <property type="term" value="F:large ribosomal subunit rRNA binding"/>
    <property type="evidence" value="ECO:0007669"/>
    <property type="project" value="TreeGrafter"/>
</dbReference>
<dbReference type="InterPro" id="IPR001790">
    <property type="entry name" value="Ribosomal_uL10"/>
</dbReference>
<dbReference type="PANTHER" id="PTHR45699">
    <property type="entry name" value="60S ACIDIC RIBOSOMAL PROTEIN P0"/>
    <property type="match status" value="1"/>
</dbReference>
<reference evidence="4 5" key="1">
    <citation type="submission" date="2020-05" db="EMBL/GenBank/DDBJ databases">
        <title>Vigna angularis (adzuki bean) Var. LongXiaoDou No. 4 denovo assembly.</title>
        <authorList>
            <person name="Xiang H."/>
        </authorList>
    </citation>
    <scope>NUCLEOTIDE SEQUENCE [LARGE SCALE GENOMIC DNA]</scope>
    <source>
        <tissue evidence="4">Leaf</tissue>
    </source>
</reference>
<name>A0A8T0K282_PHAAN</name>
<keyword evidence="3" id="KW-0687">Ribonucleoprotein</keyword>
<protein>
    <submittedName>
        <fullName evidence="4">60S acidic ribosomal protein</fullName>
    </submittedName>
</protein>
<dbReference type="EMBL" id="JABFOF010000007">
    <property type="protein sequence ID" value="KAG2391214.1"/>
    <property type="molecule type" value="Genomic_DNA"/>
</dbReference>
<comment type="similarity">
    <text evidence="1">Belongs to the universal ribosomal protein uL10 family.</text>
</comment>
<dbReference type="InterPro" id="IPR050323">
    <property type="entry name" value="Ribosomal_protein_uL10"/>
</dbReference>
<dbReference type="GO" id="GO:0000027">
    <property type="term" value="P:ribosomal large subunit assembly"/>
    <property type="evidence" value="ECO:0007669"/>
    <property type="project" value="TreeGrafter"/>
</dbReference>
<sequence length="205" mass="22870">MAGKLAKAAYDAKMLKLLREYSQVLVVSSDNVGSNQLQGIRRGLHADSVVVMGKNTLMKRSIIMDAQKTGNKAFLNLVPLLVGNVALIFTKGDVREVSEQIAKYKSMKENIYGEATTETPILVVQPILMCPKYMSHDTYQNCSYMQSGQLPLGLTCCNQQQSSQVSEPFLVCSKFQPHQHCFMMRSRQFLMTSIWSPLLLLAGNL</sequence>
<dbReference type="GO" id="GO:0002181">
    <property type="term" value="P:cytoplasmic translation"/>
    <property type="evidence" value="ECO:0007669"/>
    <property type="project" value="TreeGrafter"/>
</dbReference>
<proteinExistence type="inferred from homology"/>
<dbReference type="InterPro" id="IPR043141">
    <property type="entry name" value="Ribosomal_uL10-like_sf"/>
</dbReference>
<organism evidence="4 5">
    <name type="scientific">Phaseolus angularis</name>
    <name type="common">Azuki bean</name>
    <name type="synonym">Vigna angularis</name>
    <dbReference type="NCBI Taxonomy" id="3914"/>
    <lineage>
        <taxon>Eukaryota</taxon>
        <taxon>Viridiplantae</taxon>
        <taxon>Streptophyta</taxon>
        <taxon>Embryophyta</taxon>
        <taxon>Tracheophyta</taxon>
        <taxon>Spermatophyta</taxon>
        <taxon>Magnoliopsida</taxon>
        <taxon>eudicotyledons</taxon>
        <taxon>Gunneridae</taxon>
        <taxon>Pentapetalae</taxon>
        <taxon>rosids</taxon>
        <taxon>fabids</taxon>
        <taxon>Fabales</taxon>
        <taxon>Fabaceae</taxon>
        <taxon>Papilionoideae</taxon>
        <taxon>50 kb inversion clade</taxon>
        <taxon>NPAAA clade</taxon>
        <taxon>indigoferoid/millettioid clade</taxon>
        <taxon>Phaseoleae</taxon>
        <taxon>Vigna</taxon>
    </lineage>
</organism>
<dbReference type="PANTHER" id="PTHR45699:SF24">
    <property type="entry name" value="RIBOSOMAL PROTEIN L10P-RELATED"/>
    <property type="match status" value="1"/>
</dbReference>
<dbReference type="SUPFAM" id="SSF160369">
    <property type="entry name" value="Ribosomal protein L10-like"/>
    <property type="match status" value="1"/>
</dbReference>
<dbReference type="GO" id="GO:0022625">
    <property type="term" value="C:cytosolic large ribosomal subunit"/>
    <property type="evidence" value="ECO:0007669"/>
    <property type="project" value="TreeGrafter"/>
</dbReference>
<dbReference type="Proteomes" id="UP000743370">
    <property type="component" value="Unassembled WGS sequence"/>
</dbReference>
<accession>A0A8T0K282</accession>
<comment type="caution">
    <text evidence="4">The sequence shown here is derived from an EMBL/GenBank/DDBJ whole genome shotgun (WGS) entry which is preliminary data.</text>
</comment>
<dbReference type="Gene3D" id="3.30.70.1730">
    <property type="match status" value="1"/>
</dbReference>
<evidence type="ECO:0000256" key="3">
    <source>
        <dbReference type="ARBA" id="ARBA00023274"/>
    </source>
</evidence>
<evidence type="ECO:0000256" key="2">
    <source>
        <dbReference type="ARBA" id="ARBA00022980"/>
    </source>
</evidence>
<dbReference type="Pfam" id="PF00466">
    <property type="entry name" value="Ribosomal_L10"/>
    <property type="match status" value="1"/>
</dbReference>
<gene>
    <name evidence="4" type="ORF">HKW66_Vig0130250</name>
</gene>
<evidence type="ECO:0000256" key="1">
    <source>
        <dbReference type="ARBA" id="ARBA00008889"/>
    </source>
</evidence>
<evidence type="ECO:0000313" key="5">
    <source>
        <dbReference type="Proteomes" id="UP000743370"/>
    </source>
</evidence>